<name>A0A382G873_9ZZZZ</name>
<dbReference type="Pfam" id="PF11306">
    <property type="entry name" value="DUF3108"/>
    <property type="match status" value="1"/>
</dbReference>
<gene>
    <name evidence="1" type="ORF">METZ01_LOCUS224282</name>
</gene>
<proteinExistence type="predicted"/>
<evidence type="ECO:0000313" key="1">
    <source>
        <dbReference type="EMBL" id="SVB71428.1"/>
    </source>
</evidence>
<evidence type="ECO:0008006" key="2">
    <source>
        <dbReference type="Google" id="ProtNLM"/>
    </source>
</evidence>
<dbReference type="EMBL" id="UINC01054108">
    <property type="protein sequence ID" value="SVB71428.1"/>
    <property type="molecule type" value="Genomic_DNA"/>
</dbReference>
<reference evidence="1" key="1">
    <citation type="submission" date="2018-05" db="EMBL/GenBank/DDBJ databases">
        <authorList>
            <person name="Lanie J.A."/>
            <person name="Ng W.-L."/>
            <person name="Kazmierczak K.M."/>
            <person name="Andrzejewski T.M."/>
            <person name="Davidsen T.M."/>
            <person name="Wayne K.J."/>
            <person name="Tettelin H."/>
            <person name="Glass J.I."/>
            <person name="Rusch D."/>
            <person name="Podicherti R."/>
            <person name="Tsui H.-C.T."/>
            <person name="Winkler M.E."/>
        </authorList>
    </citation>
    <scope>NUCLEOTIDE SEQUENCE</scope>
</reference>
<organism evidence="1">
    <name type="scientific">marine metagenome</name>
    <dbReference type="NCBI Taxonomy" id="408172"/>
    <lineage>
        <taxon>unclassified sequences</taxon>
        <taxon>metagenomes</taxon>
        <taxon>ecological metagenomes</taxon>
    </lineage>
</organism>
<dbReference type="InterPro" id="IPR021457">
    <property type="entry name" value="DUF3108"/>
</dbReference>
<protein>
    <recommendedName>
        <fullName evidence="2">DUF3108 domain-containing protein</fullName>
    </recommendedName>
</protein>
<sequence>MLSVMPTSVSKCRRTFRKLLISVFASFFLNANIVCADTRTFNYEVRWQFVTVGTIELNLRRSPEKNSISLSAKTKGPFKFLRAKEADVISTTYRTGERTYEFKSVDPKVNEERFIRYRDGETPVVVSFRELDTEKPLATSVERDGSSVDPFYVLARLLDRTESGQECDGKYQVYDGKRRYKVTAVSEFIHTPDSTQVSRSEKVCRVVLDGSSVESAVKREIGSSFGHLRSMFSVWLFVRKNQVLEIKFETDDRSNAYPSSFRLKTPVGSIVAKLQAQEEV</sequence>
<dbReference type="AlphaFoldDB" id="A0A382G873"/>
<accession>A0A382G873</accession>